<keyword evidence="3" id="KW-0012">Acyltransferase</keyword>
<dbReference type="PIRSF" id="PIRSF000429">
    <property type="entry name" value="Ac-CoA_Ac_transf"/>
    <property type="match status" value="1"/>
</dbReference>
<feature type="domain" description="Thiolase N-terminal" evidence="4">
    <location>
        <begin position="10"/>
        <end position="270"/>
    </location>
</feature>
<evidence type="ECO:0000259" key="5">
    <source>
        <dbReference type="Pfam" id="PF02803"/>
    </source>
</evidence>
<dbReference type="Gene3D" id="3.40.47.10">
    <property type="match status" value="1"/>
</dbReference>
<dbReference type="InterPro" id="IPR020615">
    <property type="entry name" value="Thiolase_acyl_enz_int_AS"/>
</dbReference>
<dbReference type="InterPro" id="IPR002155">
    <property type="entry name" value="Thiolase"/>
</dbReference>
<name>A0A381N0P7_9ZZZZ</name>
<dbReference type="InterPro" id="IPR020617">
    <property type="entry name" value="Thiolase_C"/>
</dbReference>
<accession>A0A381N0P7</accession>
<dbReference type="EMBL" id="UINC01000055">
    <property type="protein sequence ID" value="SUZ48146.1"/>
    <property type="molecule type" value="Genomic_DNA"/>
</dbReference>
<proteinExistence type="inferred from homology"/>
<evidence type="ECO:0000313" key="6">
    <source>
        <dbReference type="EMBL" id="SUZ48146.1"/>
    </source>
</evidence>
<dbReference type="PANTHER" id="PTHR18919">
    <property type="entry name" value="ACETYL-COA C-ACYLTRANSFERASE"/>
    <property type="match status" value="1"/>
</dbReference>
<evidence type="ECO:0000259" key="4">
    <source>
        <dbReference type="Pfam" id="PF00108"/>
    </source>
</evidence>
<dbReference type="InterPro" id="IPR020616">
    <property type="entry name" value="Thiolase_N"/>
</dbReference>
<dbReference type="GO" id="GO:0006635">
    <property type="term" value="P:fatty acid beta-oxidation"/>
    <property type="evidence" value="ECO:0007669"/>
    <property type="project" value="TreeGrafter"/>
</dbReference>
<sequence length="401" mass="41749">MGTQGHAKDIVVLSGKRTPFGTFGGSLKSFSATDLAVFSSIAAIESAGADPSEIDHSFFGNALQTSSDAIYLARHVALRSGVPQESPALTVNRLCGSGFEAIVQGAKEILLGGAQLTLCGGSESMSQAPHVVRGARWGQLRLGPAGAGFEDLLWEALRDSNCDVTMAQTAEELAGRYDVTREEADQVAFRSQQRAKAAWDGGYFEAEIAPIMTETRKGEQQFAHDEHLRPDTTLEALSGLRPFFKKDGLVTAGNASGIGDGAASALLAAADRADELGIEPIGRIVSWGFAGVEPAIMGIGPAPASRLALENAGLTLDDMDLVEVNEAFAGQYMAVEKELGLEPAITNVNGGAIALTHPLAASGARITIHLLHELRRRGGRYGLGAACIGGGQGGAVIVEAL</sequence>
<dbReference type="SUPFAM" id="SSF53901">
    <property type="entry name" value="Thiolase-like"/>
    <property type="match status" value="2"/>
</dbReference>
<evidence type="ECO:0000256" key="3">
    <source>
        <dbReference type="ARBA" id="ARBA00023315"/>
    </source>
</evidence>
<dbReference type="PROSITE" id="PS00098">
    <property type="entry name" value="THIOLASE_1"/>
    <property type="match status" value="1"/>
</dbReference>
<dbReference type="AlphaFoldDB" id="A0A381N0P7"/>
<evidence type="ECO:0008006" key="7">
    <source>
        <dbReference type="Google" id="ProtNLM"/>
    </source>
</evidence>
<dbReference type="NCBIfam" id="TIGR01930">
    <property type="entry name" value="AcCoA-C-Actrans"/>
    <property type="match status" value="1"/>
</dbReference>
<dbReference type="GO" id="GO:0003985">
    <property type="term" value="F:acetyl-CoA C-acetyltransferase activity"/>
    <property type="evidence" value="ECO:0007669"/>
    <property type="project" value="TreeGrafter"/>
</dbReference>
<dbReference type="CDD" id="cd00751">
    <property type="entry name" value="thiolase"/>
    <property type="match status" value="1"/>
</dbReference>
<dbReference type="Pfam" id="PF02803">
    <property type="entry name" value="Thiolase_C"/>
    <property type="match status" value="1"/>
</dbReference>
<dbReference type="GO" id="GO:0005739">
    <property type="term" value="C:mitochondrion"/>
    <property type="evidence" value="ECO:0007669"/>
    <property type="project" value="TreeGrafter"/>
</dbReference>
<evidence type="ECO:0000256" key="2">
    <source>
        <dbReference type="ARBA" id="ARBA00022679"/>
    </source>
</evidence>
<reference evidence="6" key="1">
    <citation type="submission" date="2018-05" db="EMBL/GenBank/DDBJ databases">
        <authorList>
            <person name="Lanie J.A."/>
            <person name="Ng W.-L."/>
            <person name="Kazmierczak K.M."/>
            <person name="Andrzejewski T.M."/>
            <person name="Davidsen T.M."/>
            <person name="Wayne K.J."/>
            <person name="Tettelin H."/>
            <person name="Glass J.I."/>
            <person name="Rusch D."/>
            <person name="Podicherti R."/>
            <person name="Tsui H.-C.T."/>
            <person name="Winkler M.E."/>
        </authorList>
    </citation>
    <scope>NUCLEOTIDE SEQUENCE</scope>
</reference>
<dbReference type="InterPro" id="IPR016039">
    <property type="entry name" value="Thiolase-like"/>
</dbReference>
<dbReference type="FunFam" id="3.40.47.10:FF:000010">
    <property type="entry name" value="Acetyl-CoA acetyltransferase (Thiolase)"/>
    <property type="match status" value="1"/>
</dbReference>
<protein>
    <recommendedName>
        <fullName evidence="7">Thiolase N-terminal domain-containing protein</fullName>
    </recommendedName>
</protein>
<organism evidence="6">
    <name type="scientific">marine metagenome</name>
    <dbReference type="NCBI Taxonomy" id="408172"/>
    <lineage>
        <taxon>unclassified sequences</taxon>
        <taxon>metagenomes</taxon>
        <taxon>ecological metagenomes</taxon>
    </lineage>
</organism>
<gene>
    <name evidence="6" type="ORF">METZ01_LOCUS1000</name>
</gene>
<feature type="domain" description="Thiolase C-terminal" evidence="5">
    <location>
        <begin position="279"/>
        <end position="399"/>
    </location>
</feature>
<evidence type="ECO:0000256" key="1">
    <source>
        <dbReference type="ARBA" id="ARBA00010982"/>
    </source>
</evidence>
<dbReference type="Pfam" id="PF00108">
    <property type="entry name" value="Thiolase_N"/>
    <property type="match status" value="1"/>
</dbReference>
<keyword evidence="2" id="KW-0808">Transferase</keyword>
<dbReference type="PANTHER" id="PTHR18919:SF107">
    <property type="entry name" value="ACETYL-COA ACETYLTRANSFERASE, CYTOSOLIC"/>
    <property type="match status" value="1"/>
</dbReference>
<dbReference type="PROSITE" id="PS00099">
    <property type="entry name" value="THIOLASE_3"/>
    <property type="match status" value="1"/>
</dbReference>
<comment type="similarity">
    <text evidence="1">Belongs to the thiolase-like superfamily. Thiolase family.</text>
</comment>
<dbReference type="InterPro" id="IPR020610">
    <property type="entry name" value="Thiolase_AS"/>
</dbReference>